<evidence type="ECO:0000256" key="1">
    <source>
        <dbReference type="SAM" id="MobiDB-lite"/>
    </source>
</evidence>
<keyword evidence="2" id="KW-0472">Membrane</keyword>
<reference evidence="3" key="2">
    <citation type="submission" date="2020-07" db="EMBL/GenBank/DDBJ databases">
        <authorList>
            <person name="Vera ALvarez R."/>
            <person name="Arias-Moreno D.M."/>
            <person name="Jimenez-Jacinto V."/>
            <person name="Jimenez-Bremont J.F."/>
            <person name="Swaminathan K."/>
            <person name="Moose S.P."/>
            <person name="Guerrero-Gonzalez M.L."/>
            <person name="Marino-Ramirez L."/>
            <person name="Landsman D."/>
            <person name="Rodriguez-Kessler M."/>
            <person name="Delgado-Sanchez P."/>
        </authorList>
    </citation>
    <scope>NUCLEOTIDE SEQUENCE</scope>
    <source>
        <tissue evidence="3">Cladode</tissue>
    </source>
</reference>
<feature type="transmembrane region" description="Helical" evidence="2">
    <location>
        <begin position="81"/>
        <end position="100"/>
    </location>
</feature>
<protein>
    <submittedName>
        <fullName evidence="3">Uncharacterized protein</fullName>
    </submittedName>
</protein>
<feature type="region of interest" description="Disordered" evidence="1">
    <location>
        <begin position="1"/>
        <end position="23"/>
    </location>
</feature>
<dbReference type="EMBL" id="GISG01098039">
    <property type="protein sequence ID" value="MBA4636065.1"/>
    <property type="molecule type" value="Transcribed_RNA"/>
</dbReference>
<keyword evidence="2" id="KW-1133">Transmembrane helix</keyword>
<accession>A0A7C9DCF1</accession>
<sequence>MAPAEGGSAWPRTGQNRGNAAERCRQPVPATLMEAAATNGGLNGWRLTAGRRRWCGALRGGTEKEAKGGGVHGLAVKQGKIGFYFFYLLFDLPFYLLSILG</sequence>
<evidence type="ECO:0000313" key="3">
    <source>
        <dbReference type="EMBL" id="MBA4636065.1"/>
    </source>
</evidence>
<reference evidence="3" key="1">
    <citation type="journal article" date="2013" name="J. Plant Res.">
        <title>Effect of fungi and light on seed germination of three Opuntia species from semiarid lands of central Mexico.</title>
        <authorList>
            <person name="Delgado-Sanchez P."/>
            <person name="Jimenez-Bremont J.F."/>
            <person name="Guerrero-Gonzalez Mde L."/>
            <person name="Flores J."/>
        </authorList>
    </citation>
    <scope>NUCLEOTIDE SEQUENCE</scope>
    <source>
        <tissue evidence="3">Cladode</tissue>
    </source>
</reference>
<dbReference type="AlphaFoldDB" id="A0A7C9DCF1"/>
<keyword evidence="2" id="KW-0812">Transmembrane</keyword>
<organism evidence="3">
    <name type="scientific">Opuntia streptacantha</name>
    <name type="common">Prickly pear cactus</name>
    <name type="synonym">Opuntia cardona</name>
    <dbReference type="NCBI Taxonomy" id="393608"/>
    <lineage>
        <taxon>Eukaryota</taxon>
        <taxon>Viridiplantae</taxon>
        <taxon>Streptophyta</taxon>
        <taxon>Embryophyta</taxon>
        <taxon>Tracheophyta</taxon>
        <taxon>Spermatophyta</taxon>
        <taxon>Magnoliopsida</taxon>
        <taxon>eudicotyledons</taxon>
        <taxon>Gunneridae</taxon>
        <taxon>Pentapetalae</taxon>
        <taxon>Caryophyllales</taxon>
        <taxon>Cactineae</taxon>
        <taxon>Cactaceae</taxon>
        <taxon>Opuntioideae</taxon>
        <taxon>Opuntia</taxon>
    </lineage>
</organism>
<name>A0A7C9DCF1_OPUST</name>
<evidence type="ECO:0000256" key="2">
    <source>
        <dbReference type="SAM" id="Phobius"/>
    </source>
</evidence>
<proteinExistence type="predicted"/>